<feature type="compositionally biased region" description="Basic residues" evidence="1">
    <location>
        <begin position="222"/>
        <end position="233"/>
    </location>
</feature>
<comment type="caution">
    <text evidence="4">The sequence shown here is derived from an EMBL/GenBank/DDBJ whole genome shotgun (WGS) entry which is preliminary data.</text>
</comment>
<feature type="region of interest" description="Disordered" evidence="1">
    <location>
        <begin position="61"/>
        <end position="126"/>
    </location>
</feature>
<proteinExistence type="predicted"/>
<dbReference type="GeneID" id="36562059"/>
<feature type="domain" description="CUE" evidence="3">
    <location>
        <begin position="146"/>
        <end position="189"/>
    </location>
</feature>
<dbReference type="Pfam" id="PF08590">
    <property type="entry name" value="DUF1771"/>
    <property type="match status" value="1"/>
</dbReference>
<dbReference type="InterPro" id="IPR052772">
    <property type="entry name" value="Endo/PolyKinase_Domain-Protein"/>
</dbReference>
<evidence type="ECO:0000259" key="3">
    <source>
        <dbReference type="PROSITE" id="PS51140"/>
    </source>
</evidence>
<dbReference type="PANTHER" id="PTHR46535">
    <property type="entry name" value="NEDD4-BINDING PROTEIN 2"/>
    <property type="match status" value="1"/>
</dbReference>
<evidence type="ECO:0000259" key="2">
    <source>
        <dbReference type="PROSITE" id="PS50828"/>
    </source>
</evidence>
<dbReference type="AlphaFoldDB" id="A0A2I2GRG2"/>
<dbReference type="EMBL" id="MSFO01000001">
    <property type="protein sequence ID" value="PLB55467.1"/>
    <property type="molecule type" value="Genomic_DNA"/>
</dbReference>
<dbReference type="Gene3D" id="3.30.1370.110">
    <property type="match status" value="1"/>
</dbReference>
<evidence type="ECO:0000313" key="5">
    <source>
        <dbReference type="Proteomes" id="UP000234275"/>
    </source>
</evidence>
<feature type="region of interest" description="Disordered" evidence="1">
    <location>
        <begin position="205"/>
        <end position="255"/>
    </location>
</feature>
<dbReference type="STRING" id="1392250.A0A2I2GRG2"/>
<dbReference type="GO" id="GO:0005634">
    <property type="term" value="C:nucleus"/>
    <property type="evidence" value="ECO:0007669"/>
    <property type="project" value="TreeGrafter"/>
</dbReference>
<dbReference type="SUPFAM" id="SSF160443">
    <property type="entry name" value="SMR domain-like"/>
    <property type="match status" value="1"/>
</dbReference>
<feature type="domain" description="Smr" evidence="2">
    <location>
        <begin position="470"/>
        <end position="560"/>
    </location>
</feature>
<dbReference type="Proteomes" id="UP000234275">
    <property type="component" value="Unassembled WGS sequence"/>
</dbReference>
<dbReference type="InterPro" id="IPR003892">
    <property type="entry name" value="CUE"/>
</dbReference>
<dbReference type="GO" id="GO:0043130">
    <property type="term" value="F:ubiquitin binding"/>
    <property type="evidence" value="ECO:0007669"/>
    <property type="project" value="InterPro"/>
</dbReference>
<reference evidence="4 5" key="1">
    <citation type="submission" date="2016-12" db="EMBL/GenBank/DDBJ databases">
        <title>The genomes of Aspergillus section Nigri reveals drivers in fungal speciation.</title>
        <authorList>
            <consortium name="DOE Joint Genome Institute"/>
            <person name="Vesth T.C."/>
            <person name="Nybo J."/>
            <person name="Theobald S."/>
            <person name="Brandl J."/>
            <person name="Frisvad J.C."/>
            <person name="Nielsen K.F."/>
            <person name="Lyhne E.K."/>
            <person name="Kogle M.E."/>
            <person name="Kuo A."/>
            <person name="Riley R."/>
            <person name="Clum A."/>
            <person name="Nolan M."/>
            <person name="Lipzen A."/>
            <person name="Salamov A."/>
            <person name="Henrissat B."/>
            <person name="Wiebenga A."/>
            <person name="De Vries R.P."/>
            <person name="Grigoriev I.V."/>
            <person name="Mortensen U.H."/>
            <person name="Andersen M.R."/>
            <person name="Baker S.E."/>
        </authorList>
    </citation>
    <scope>NUCLEOTIDE SEQUENCE [LARGE SCALE GENOMIC DNA]</scope>
    <source>
        <strain evidence="4 5">IBT 23096</strain>
    </source>
</reference>
<dbReference type="InterPro" id="IPR036063">
    <property type="entry name" value="Smr_dom_sf"/>
</dbReference>
<dbReference type="PROSITE" id="PS51140">
    <property type="entry name" value="CUE"/>
    <property type="match status" value="1"/>
</dbReference>
<accession>A0A2I2GRG2</accession>
<sequence length="560" mass="59949">MDDKGAGLFKELEETYCPPLDAALFTAIVCDYDLSDATQIQDLRDTLDTLKLSAWEQEGLPFDPSGTSGLGSVEGLDADGIPSERSVSQNGTNPSRETDVTSLVSDFSSTSLNGKSKSQRNDRSGLSDRVAYTVAADGSLRLSGATQEDKIDYLTEMFPSADDFTIQHTLQKSSGDVDRSMDVLLNLVFFDEQPSNENDPKVAVPKGIDGFQDGVDADISRKKGRKRKGKNKATRSQEMSAFDSEDLESPRPVNKWDSAQKDVDFIHSRTSPILKKEAVASAYHANGASLPITIRSLAGAYAPAKEEEINRDPVTLAQVAELIQEFPSIPPTTFAGLLAITRSSTSAASELADAMLTGPVTPSVSELIKITAAPLPLDPDDETPAQRKAAARIARDYTTVRSSAGVHFAAGAEALSKASMAYRRGKSDRLMGGAAAYYSAVGRDHLERAKRNAADAADALVDSQSTSNMLDLHGVSVQDAVRIASERVGDWWDSLGDARYVRGGSDSIGGGYRIVTGVGRHSHDGTSRLGPAVGKMLAREGWRVEVGEGVLTVTGVVRRR</sequence>
<dbReference type="PROSITE" id="PS50828">
    <property type="entry name" value="SMR"/>
    <property type="match status" value="1"/>
</dbReference>
<protein>
    <submittedName>
        <fullName evidence="4">Smr domain protein</fullName>
    </submittedName>
</protein>
<dbReference type="SMART" id="SM00463">
    <property type="entry name" value="SMR"/>
    <property type="match status" value="1"/>
</dbReference>
<keyword evidence="5" id="KW-1185">Reference proteome</keyword>
<dbReference type="RefSeq" id="XP_024710769.1">
    <property type="nucleotide sequence ID" value="XM_024854353.1"/>
</dbReference>
<dbReference type="Pfam" id="PF02845">
    <property type="entry name" value="CUE"/>
    <property type="match status" value="1"/>
</dbReference>
<gene>
    <name evidence="4" type="ORF">P170DRAFT_506062</name>
</gene>
<dbReference type="GO" id="GO:0004519">
    <property type="term" value="F:endonuclease activity"/>
    <property type="evidence" value="ECO:0007669"/>
    <property type="project" value="TreeGrafter"/>
</dbReference>
<name>A0A2I2GRG2_9EURO</name>
<dbReference type="InterPro" id="IPR058864">
    <property type="entry name" value="UBA_10"/>
</dbReference>
<dbReference type="PANTHER" id="PTHR46535:SF1">
    <property type="entry name" value="NEDD4-BINDING PROTEIN 2"/>
    <property type="match status" value="1"/>
</dbReference>
<dbReference type="SUPFAM" id="SSF46934">
    <property type="entry name" value="UBA-like"/>
    <property type="match status" value="1"/>
</dbReference>
<dbReference type="Pfam" id="PF26286">
    <property type="entry name" value="UBA_10"/>
    <property type="match status" value="1"/>
</dbReference>
<feature type="compositionally biased region" description="Polar residues" evidence="1">
    <location>
        <begin position="85"/>
        <end position="116"/>
    </location>
</feature>
<dbReference type="CDD" id="cd14279">
    <property type="entry name" value="CUE"/>
    <property type="match status" value="1"/>
</dbReference>
<evidence type="ECO:0000256" key="1">
    <source>
        <dbReference type="SAM" id="MobiDB-lite"/>
    </source>
</evidence>
<dbReference type="VEuPathDB" id="FungiDB:P170DRAFT_506062"/>
<dbReference type="InterPro" id="IPR009060">
    <property type="entry name" value="UBA-like_sf"/>
</dbReference>
<dbReference type="InterPro" id="IPR013899">
    <property type="entry name" value="DUF1771"/>
</dbReference>
<evidence type="ECO:0000313" key="4">
    <source>
        <dbReference type="EMBL" id="PLB55467.1"/>
    </source>
</evidence>
<organism evidence="4 5">
    <name type="scientific">Aspergillus steynii IBT 23096</name>
    <dbReference type="NCBI Taxonomy" id="1392250"/>
    <lineage>
        <taxon>Eukaryota</taxon>
        <taxon>Fungi</taxon>
        <taxon>Dikarya</taxon>
        <taxon>Ascomycota</taxon>
        <taxon>Pezizomycotina</taxon>
        <taxon>Eurotiomycetes</taxon>
        <taxon>Eurotiomycetidae</taxon>
        <taxon>Eurotiales</taxon>
        <taxon>Aspergillaceae</taxon>
        <taxon>Aspergillus</taxon>
        <taxon>Aspergillus subgen. Circumdati</taxon>
    </lineage>
</organism>
<dbReference type="SMART" id="SM01162">
    <property type="entry name" value="DUF1771"/>
    <property type="match status" value="1"/>
</dbReference>
<dbReference type="OrthoDB" id="443981at2759"/>
<dbReference type="InterPro" id="IPR002625">
    <property type="entry name" value="Smr_dom"/>
</dbReference>
<dbReference type="Gene3D" id="1.10.8.10">
    <property type="entry name" value="DNA helicase RuvA subunit, C-terminal domain"/>
    <property type="match status" value="1"/>
</dbReference>